<evidence type="ECO:0000256" key="3">
    <source>
        <dbReference type="ARBA" id="ARBA00022691"/>
    </source>
</evidence>
<dbReference type="InterPro" id="IPR039262">
    <property type="entry name" value="DTWD2/TAPT"/>
</dbReference>
<reference evidence="8" key="1">
    <citation type="submission" date="2021-02" db="EMBL/GenBank/DDBJ databases">
        <authorList>
            <person name="Dougan E. K."/>
            <person name="Rhodes N."/>
            <person name="Thang M."/>
            <person name="Chan C."/>
        </authorList>
    </citation>
    <scope>NUCLEOTIDE SEQUENCE</scope>
</reference>
<dbReference type="PROSITE" id="PS00028">
    <property type="entry name" value="ZINC_FINGER_C2H2_1"/>
    <property type="match status" value="1"/>
</dbReference>
<protein>
    <recommendedName>
        <fullName evidence="1">tRNA-uridine aminocarboxypropyltransferase</fullName>
        <ecNumber evidence="1">2.5.1.25</ecNumber>
    </recommendedName>
</protein>
<keyword evidence="2" id="KW-0808">Transferase</keyword>
<gene>
    <name evidence="8" type="primary">GALNT10</name>
    <name evidence="8" type="ORF">SNAT2548_LOCUS20540</name>
</gene>
<name>A0A812Q8I7_9DINO</name>
<evidence type="ECO:0000256" key="1">
    <source>
        <dbReference type="ARBA" id="ARBA00012386"/>
    </source>
</evidence>
<comment type="caution">
    <text evidence="8">The sequence shown here is derived from an EMBL/GenBank/DDBJ whole genome shotgun (WGS) entry which is preliminary data.</text>
</comment>
<evidence type="ECO:0000313" key="9">
    <source>
        <dbReference type="Proteomes" id="UP000604046"/>
    </source>
</evidence>
<evidence type="ECO:0000259" key="7">
    <source>
        <dbReference type="PROSITE" id="PS00028"/>
    </source>
</evidence>
<comment type="similarity">
    <text evidence="5">Belongs to the TDD superfamily. DTWD2 family.</text>
</comment>
<dbReference type="InterPro" id="IPR013087">
    <property type="entry name" value="Znf_C2H2_type"/>
</dbReference>
<dbReference type="Pfam" id="PF03942">
    <property type="entry name" value="DTW"/>
    <property type="match status" value="1"/>
</dbReference>
<dbReference type="PANTHER" id="PTHR21392:SF0">
    <property type="entry name" value="TRNA-URIDINE AMINOCARBOXYPROPYLTRANSFERASE 2"/>
    <property type="match status" value="1"/>
</dbReference>
<evidence type="ECO:0000256" key="6">
    <source>
        <dbReference type="ARBA" id="ARBA00048718"/>
    </source>
</evidence>
<sequence length="573" mass="62944">MLREDFQQLEVVLCRQLEREVLEGTYHTGLASVVQFVARRGFEPARPLAEERKDRYRSRIDAIFDEAAAKEPQPDSAEEDPFLSVAGAGVRYAIQASEADARCRYCWLPQEFCVCGSVTEAIEVQQVHFALLCHPLEFLRSSSSGKLLPCVLGADLFVFGVGAHADRLDEIINDRRTHFLLPGDGSRSLEEWLSRPVPEDAAPGKSDAENRRLPLILLVPDGSWEQVQALRSAVDRRRSADGLPPVPCLRLQEAAVQAFHSPLIDALKPGAGKGRISTFEACALFLREAEDVWPLPPGTWKNALRALEPMVEALRRTLFLPEPLEATGVPTVALENAVRALQKVAPSAPLRDGLRRCVVCGAAFATPLRMRDHLRGRRHCTAVALQHFRECGAAGYAGHPAVDDAEAQRIFTAFSTTPLSHCSAEPPDVALVMLKREGLLQKPSEGTDDGVLVEMRRSFLCSRLEWGHPDRAQEITADQSMILTTWVMNQSTANISVLWQRENNHAKYSGASPAEPANCPADVARGNGQVVSEAFRSKRVHAGIRAAQNDAATEALAHLREVSPETGDGHRAE</sequence>
<dbReference type="EC" id="2.5.1.25" evidence="1"/>
<dbReference type="SMART" id="SM01144">
    <property type="entry name" value="DTW"/>
    <property type="match status" value="1"/>
</dbReference>
<dbReference type="AlphaFoldDB" id="A0A812Q8I7"/>
<dbReference type="GO" id="GO:0008033">
    <property type="term" value="P:tRNA processing"/>
    <property type="evidence" value="ECO:0007669"/>
    <property type="project" value="UniProtKB-KW"/>
</dbReference>
<feature type="domain" description="C2H2-type" evidence="7">
    <location>
        <begin position="357"/>
        <end position="379"/>
    </location>
</feature>
<evidence type="ECO:0000256" key="2">
    <source>
        <dbReference type="ARBA" id="ARBA00022679"/>
    </source>
</evidence>
<organism evidence="8 9">
    <name type="scientific">Symbiodinium natans</name>
    <dbReference type="NCBI Taxonomy" id="878477"/>
    <lineage>
        <taxon>Eukaryota</taxon>
        <taxon>Sar</taxon>
        <taxon>Alveolata</taxon>
        <taxon>Dinophyceae</taxon>
        <taxon>Suessiales</taxon>
        <taxon>Symbiodiniaceae</taxon>
        <taxon>Symbiodinium</taxon>
    </lineage>
</organism>
<dbReference type="OrthoDB" id="540004at2759"/>
<dbReference type="EMBL" id="CAJNDS010002213">
    <property type="protein sequence ID" value="CAE7376005.1"/>
    <property type="molecule type" value="Genomic_DNA"/>
</dbReference>
<dbReference type="GO" id="GO:0016432">
    <property type="term" value="F:tRNA-uridine aminocarboxypropyltransferase activity"/>
    <property type="evidence" value="ECO:0007669"/>
    <property type="project" value="UniProtKB-EC"/>
</dbReference>
<dbReference type="PANTHER" id="PTHR21392">
    <property type="entry name" value="TRNA-URIDINE AMINOCARBOXYPROPYLTRANSFERASE 2"/>
    <property type="match status" value="1"/>
</dbReference>
<accession>A0A812Q8I7</accession>
<dbReference type="Proteomes" id="UP000604046">
    <property type="component" value="Unassembled WGS sequence"/>
</dbReference>
<evidence type="ECO:0000256" key="5">
    <source>
        <dbReference type="ARBA" id="ARBA00034489"/>
    </source>
</evidence>
<keyword evidence="9" id="KW-1185">Reference proteome</keyword>
<evidence type="ECO:0000313" key="8">
    <source>
        <dbReference type="EMBL" id="CAE7376005.1"/>
    </source>
</evidence>
<comment type="catalytic activity">
    <reaction evidence="6">
        <text>a uridine in tRNA + S-adenosyl-L-methionine = a 3-[(3S)-3-amino-3-carboxypropyl]uridine in tRNA + S-methyl-5'-thioadenosine + H(+)</text>
        <dbReference type="Rhea" id="RHEA:62432"/>
        <dbReference type="Rhea" id="RHEA-COMP:13339"/>
        <dbReference type="Rhea" id="RHEA-COMP:16092"/>
        <dbReference type="ChEBI" id="CHEBI:15378"/>
        <dbReference type="ChEBI" id="CHEBI:17509"/>
        <dbReference type="ChEBI" id="CHEBI:59789"/>
        <dbReference type="ChEBI" id="CHEBI:65315"/>
        <dbReference type="ChEBI" id="CHEBI:82930"/>
        <dbReference type="EC" id="2.5.1.25"/>
    </reaction>
</comment>
<keyword evidence="4" id="KW-0819">tRNA processing</keyword>
<keyword evidence="3" id="KW-0949">S-adenosyl-L-methionine</keyword>
<dbReference type="InterPro" id="IPR005636">
    <property type="entry name" value="DTW"/>
</dbReference>
<proteinExistence type="inferred from homology"/>
<evidence type="ECO:0000256" key="4">
    <source>
        <dbReference type="ARBA" id="ARBA00022694"/>
    </source>
</evidence>